<organism evidence="2 3">
    <name type="scientific">Polluticaenibacter yanchengensis</name>
    <dbReference type="NCBI Taxonomy" id="3014562"/>
    <lineage>
        <taxon>Bacteria</taxon>
        <taxon>Pseudomonadati</taxon>
        <taxon>Bacteroidota</taxon>
        <taxon>Chitinophagia</taxon>
        <taxon>Chitinophagales</taxon>
        <taxon>Chitinophagaceae</taxon>
        <taxon>Polluticaenibacter</taxon>
    </lineage>
</organism>
<feature type="transmembrane region" description="Helical" evidence="1">
    <location>
        <begin position="85"/>
        <end position="105"/>
    </location>
</feature>
<dbReference type="RefSeq" id="WP_407030164.1">
    <property type="nucleotide sequence ID" value="NZ_JAQGEF010000003.1"/>
</dbReference>
<feature type="transmembrane region" description="Helical" evidence="1">
    <location>
        <begin position="157"/>
        <end position="178"/>
    </location>
</feature>
<name>A0ABT4UG79_9BACT</name>
<gene>
    <name evidence="2" type="ORF">O3P16_03365</name>
</gene>
<feature type="transmembrane region" description="Helical" evidence="1">
    <location>
        <begin position="283"/>
        <end position="306"/>
    </location>
</feature>
<reference evidence="2 3" key="1">
    <citation type="submission" date="2022-12" db="EMBL/GenBank/DDBJ databases">
        <title>Chitinophagaceae gen. sp. nov., a new member of the family Chitinophagaceae, isolated from soil in a chemical factory.</title>
        <authorList>
            <person name="Ke Z."/>
        </authorList>
    </citation>
    <scope>NUCLEOTIDE SEQUENCE [LARGE SCALE GENOMIC DNA]</scope>
    <source>
        <strain evidence="2 3">LY-5</strain>
    </source>
</reference>
<feature type="transmembrane region" description="Helical" evidence="1">
    <location>
        <begin position="256"/>
        <end position="276"/>
    </location>
</feature>
<evidence type="ECO:0000256" key="1">
    <source>
        <dbReference type="SAM" id="Phobius"/>
    </source>
</evidence>
<feature type="transmembrane region" description="Helical" evidence="1">
    <location>
        <begin position="230"/>
        <end position="250"/>
    </location>
</feature>
<proteinExistence type="predicted"/>
<feature type="transmembrane region" description="Helical" evidence="1">
    <location>
        <begin position="46"/>
        <end position="64"/>
    </location>
</feature>
<accession>A0ABT4UG79</accession>
<feature type="transmembrane region" description="Helical" evidence="1">
    <location>
        <begin position="184"/>
        <end position="204"/>
    </location>
</feature>
<dbReference type="EMBL" id="JAQGEF010000003">
    <property type="protein sequence ID" value="MDA3613834.1"/>
    <property type="molecule type" value="Genomic_DNA"/>
</dbReference>
<evidence type="ECO:0008006" key="4">
    <source>
        <dbReference type="Google" id="ProtNLM"/>
    </source>
</evidence>
<evidence type="ECO:0000313" key="3">
    <source>
        <dbReference type="Proteomes" id="UP001210231"/>
    </source>
</evidence>
<keyword evidence="1" id="KW-0812">Transmembrane</keyword>
<keyword evidence="1" id="KW-0472">Membrane</keyword>
<keyword evidence="1" id="KW-1133">Transmembrane helix</keyword>
<sequence length="307" mass="36081">MKKNKSFWHKLSEALFFSNLFYGICAAALCLETVHQLSLPHFPWHFYVFTGLVTTSFYIYAYLPQQLQKNTSNKRSLWYMNHIKALKLFNYSIVISVILISAFYIKTFSSEIFNLPAWQILVCSILITVAILYYGIENNKFSVNLRRIGWLKPFIIGFVWAGTVSFFPILFSGFWHHYSFPLKYLFMFLFIKNMMFITVLCVLFDIKDYAMDYNHHLQTHVVKFGLRNTIYKYVVPLIILGLIALYINAWLLHFNIYRIAINTLPFIAVLLVAFSLQKRRPILYYLSVIDGLMLFKALCGITAMYVQ</sequence>
<feature type="transmembrane region" description="Helical" evidence="1">
    <location>
        <begin position="117"/>
        <end position="136"/>
    </location>
</feature>
<evidence type="ECO:0000313" key="2">
    <source>
        <dbReference type="EMBL" id="MDA3613834.1"/>
    </source>
</evidence>
<dbReference type="Proteomes" id="UP001210231">
    <property type="component" value="Unassembled WGS sequence"/>
</dbReference>
<protein>
    <recommendedName>
        <fullName evidence="4">UbiA family prenyltransferase</fullName>
    </recommendedName>
</protein>
<keyword evidence="3" id="KW-1185">Reference proteome</keyword>
<comment type="caution">
    <text evidence="2">The sequence shown here is derived from an EMBL/GenBank/DDBJ whole genome shotgun (WGS) entry which is preliminary data.</text>
</comment>